<evidence type="ECO:0000256" key="2">
    <source>
        <dbReference type="ARBA" id="ARBA00022692"/>
    </source>
</evidence>
<keyword evidence="4 6" id="KW-0472">Membrane</keyword>
<dbReference type="PANTHER" id="PTHR37451:SF1">
    <property type="entry name" value="MARVEL DOMAIN-CONTAINING PROTEIN"/>
    <property type="match status" value="1"/>
</dbReference>
<gene>
    <name evidence="8" type="ORF">LAFE_0D05424G</name>
</gene>
<evidence type="ECO:0000313" key="8">
    <source>
        <dbReference type="EMBL" id="SCW01116.1"/>
    </source>
</evidence>
<sequence>MSFEEQKPEIESKVVTPVTPARWYSNPILLWGVRIAQFVFAIICLGLSAKVLAFGINHSTTGYAVAVSVITIVYLVVVTLVPFRLNDCVVFILVSEIVLSILWFAAFIALAVLHGGIDCGNRYTFSSGWLEYCRVGQASIAMAFFPFWLFDITAALFWLNVMAPIRSVTEGGWVYKGGPKVLTRWCNLSISDVDSNLPMRTDVESQPRAGTPIVSHTDVDYQPHPEQSTVTNS</sequence>
<dbReference type="Proteomes" id="UP000190831">
    <property type="component" value="Chromosome D"/>
</dbReference>
<dbReference type="STRING" id="4955.A0A1G4MBR3"/>
<evidence type="ECO:0000256" key="3">
    <source>
        <dbReference type="ARBA" id="ARBA00022989"/>
    </source>
</evidence>
<dbReference type="InterPro" id="IPR008253">
    <property type="entry name" value="Marvel"/>
</dbReference>
<dbReference type="OrthoDB" id="4067276at2759"/>
<feature type="transmembrane region" description="Helical" evidence="6">
    <location>
        <begin position="138"/>
        <end position="159"/>
    </location>
</feature>
<name>A0A1G4MBR3_LACFM</name>
<reference evidence="8 9" key="1">
    <citation type="submission" date="2016-03" db="EMBL/GenBank/DDBJ databases">
        <authorList>
            <person name="Devillers H."/>
        </authorList>
    </citation>
    <scope>NUCLEOTIDE SEQUENCE [LARGE SCALE GENOMIC DNA]</scope>
    <source>
        <strain evidence="8">CBS 6772</strain>
    </source>
</reference>
<keyword evidence="2 6" id="KW-0812">Transmembrane</keyword>
<dbReference type="GO" id="GO:0016020">
    <property type="term" value="C:membrane"/>
    <property type="evidence" value="ECO:0007669"/>
    <property type="project" value="UniProtKB-SubCell"/>
</dbReference>
<evidence type="ECO:0000256" key="4">
    <source>
        <dbReference type="ARBA" id="ARBA00023136"/>
    </source>
</evidence>
<dbReference type="AlphaFoldDB" id="A0A1G4MBR3"/>
<dbReference type="Pfam" id="PF01284">
    <property type="entry name" value="MARVEL"/>
    <property type="match status" value="1"/>
</dbReference>
<dbReference type="EMBL" id="LT598492">
    <property type="protein sequence ID" value="SCW01116.1"/>
    <property type="molecule type" value="Genomic_DNA"/>
</dbReference>
<evidence type="ECO:0000256" key="5">
    <source>
        <dbReference type="SAM" id="MobiDB-lite"/>
    </source>
</evidence>
<feature type="transmembrane region" description="Helical" evidence="6">
    <location>
        <begin position="89"/>
        <end position="117"/>
    </location>
</feature>
<feature type="transmembrane region" description="Helical" evidence="6">
    <location>
        <begin position="61"/>
        <end position="83"/>
    </location>
</feature>
<feature type="transmembrane region" description="Helical" evidence="6">
    <location>
        <begin position="28"/>
        <end position="49"/>
    </location>
</feature>
<dbReference type="OMA" id="PIVSHTD"/>
<dbReference type="PANTHER" id="PTHR37451">
    <property type="entry name" value="MARVEL DOMAIN"/>
    <property type="match status" value="1"/>
</dbReference>
<feature type="region of interest" description="Disordered" evidence="5">
    <location>
        <begin position="200"/>
        <end position="233"/>
    </location>
</feature>
<proteinExistence type="predicted"/>
<feature type="domain" description="MARVEL" evidence="7">
    <location>
        <begin position="30"/>
        <end position="155"/>
    </location>
</feature>
<keyword evidence="3 6" id="KW-1133">Transmembrane helix</keyword>
<evidence type="ECO:0000256" key="6">
    <source>
        <dbReference type="SAM" id="Phobius"/>
    </source>
</evidence>
<comment type="subcellular location">
    <subcellularLocation>
        <location evidence="1">Membrane</location>
        <topology evidence="1">Multi-pass membrane protein</topology>
    </subcellularLocation>
</comment>
<keyword evidence="9" id="KW-1185">Reference proteome</keyword>
<evidence type="ECO:0000256" key="1">
    <source>
        <dbReference type="ARBA" id="ARBA00004141"/>
    </source>
</evidence>
<evidence type="ECO:0000259" key="7">
    <source>
        <dbReference type="Pfam" id="PF01284"/>
    </source>
</evidence>
<evidence type="ECO:0000313" key="9">
    <source>
        <dbReference type="Proteomes" id="UP000190831"/>
    </source>
</evidence>
<protein>
    <submittedName>
        <fullName evidence="8">LAFE_0D05424g1_1</fullName>
    </submittedName>
</protein>
<organism evidence="8 9">
    <name type="scientific">Lachancea fermentati</name>
    <name type="common">Zygosaccharomyces fermentati</name>
    <dbReference type="NCBI Taxonomy" id="4955"/>
    <lineage>
        <taxon>Eukaryota</taxon>
        <taxon>Fungi</taxon>
        <taxon>Dikarya</taxon>
        <taxon>Ascomycota</taxon>
        <taxon>Saccharomycotina</taxon>
        <taxon>Saccharomycetes</taxon>
        <taxon>Saccharomycetales</taxon>
        <taxon>Saccharomycetaceae</taxon>
        <taxon>Lachancea</taxon>
    </lineage>
</organism>
<accession>A0A1G4MBR3</accession>